<dbReference type="EMBL" id="JAACJO010000017">
    <property type="protein sequence ID" value="KAF5349164.1"/>
    <property type="molecule type" value="Genomic_DNA"/>
</dbReference>
<evidence type="ECO:0000256" key="6">
    <source>
        <dbReference type="SAM" id="MobiDB-lite"/>
    </source>
</evidence>
<dbReference type="GO" id="GO:0043124">
    <property type="term" value="P:negative regulation of canonical NF-kappaB signal transduction"/>
    <property type="evidence" value="ECO:0007669"/>
    <property type="project" value="InterPro"/>
</dbReference>
<keyword evidence="2" id="KW-0597">Phosphoprotein</keyword>
<dbReference type="AlphaFoldDB" id="A0A8H5CXG0"/>
<protein>
    <submittedName>
        <fullName evidence="7">Uncharacterized protein</fullName>
    </submittedName>
</protein>
<name>A0A8H5CXG0_9AGAR</name>
<feature type="compositionally biased region" description="Basic and acidic residues" evidence="6">
    <location>
        <begin position="53"/>
        <end position="78"/>
    </location>
</feature>
<comment type="caution">
    <text evidence="7">The sequence shown here is derived from an EMBL/GenBank/DDBJ whole genome shotgun (WGS) entry which is preliminary data.</text>
</comment>
<evidence type="ECO:0000313" key="8">
    <source>
        <dbReference type="Proteomes" id="UP000559027"/>
    </source>
</evidence>
<organism evidence="7 8">
    <name type="scientific">Leucocoprinus leucothites</name>
    <dbReference type="NCBI Taxonomy" id="201217"/>
    <lineage>
        <taxon>Eukaryota</taxon>
        <taxon>Fungi</taxon>
        <taxon>Dikarya</taxon>
        <taxon>Basidiomycota</taxon>
        <taxon>Agaricomycotina</taxon>
        <taxon>Agaricomycetes</taxon>
        <taxon>Agaricomycetidae</taxon>
        <taxon>Agaricales</taxon>
        <taxon>Agaricineae</taxon>
        <taxon>Agaricaceae</taxon>
        <taxon>Leucocoprinus</taxon>
    </lineage>
</organism>
<keyword evidence="8" id="KW-1185">Reference proteome</keyword>
<keyword evidence="3" id="KW-0677">Repeat</keyword>
<sequence>MTLFASTISRNSHTLTSGAPPVLTPPTRIPGLGYILFSKPGVPYENPSIPLEESSHKAEALPQPEHAHEPTEEAHAGSEEPLDANAQRRRELEAEEARKGEEDWVRSGGVLRDAEGRRDWARTDAIREELRLREIEAQIMERWNRYEQRWADVLSRVKAGMDGSDSDALLGFNDIPWPLKPVGDQGLQVEDITIQRVEDFLLESLTVRGTKYTKKDRVRSSFLRWHPDKLGNLLQQVRPEDVEAVSRG</sequence>
<feature type="compositionally biased region" description="Basic and acidic residues" evidence="6">
    <location>
        <begin position="86"/>
        <end position="104"/>
    </location>
</feature>
<accession>A0A8H5CXG0</accession>
<dbReference type="PANTHER" id="PTHR15263">
    <property type="entry name" value="I-KAPPA-B-LIKE PROTEIN IKBL"/>
    <property type="match status" value="1"/>
</dbReference>
<feature type="compositionally biased region" description="Polar residues" evidence="6">
    <location>
        <begin position="1"/>
        <end position="17"/>
    </location>
</feature>
<keyword evidence="5" id="KW-0539">Nucleus</keyword>
<reference evidence="7 8" key="1">
    <citation type="journal article" date="2020" name="ISME J.">
        <title>Uncovering the hidden diversity of litter-decomposition mechanisms in mushroom-forming fungi.</title>
        <authorList>
            <person name="Floudas D."/>
            <person name="Bentzer J."/>
            <person name="Ahren D."/>
            <person name="Johansson T."/>
            <person name="Persson P."/>
            <person name="Tunlid A."/>
        </authorList>
    </citation>
    <scope>NUCLEOTIDE SEQUENCE [LARGE SCALE GENOMIC DNA]</scope>
    <source>
        <strain evidence="7 8">CBS 146.42</strain>
    </source>
</reference>
<evidence type="ECO:0000256" key="3">
    <source>
        <dbReference type="ARBA" id="ARBA00022737"/>
    </source>
</evidence>
<dbReference type="PANTHER" id="PTHR15263:SF1">
    <property type="entry name" value="NF-KAPPA-B INHIBITOR-LIKE PROTEIN 1"/>
    <property type="match status" value="1"/>
</dbReference>
<dbReference type="OrthoDB" id="3241983at2759"/>
<comment type="subcellular location">
    <subcellularLocation>
        <location evidence="1">Nucleus</location>
    </subcellularLocation>
</comment>
<evidence type="ECO:0000256" key="2">
    <source>
        <dbReference type="ARBA" id="ARBA00022553"/>
    </source>
</evidence>
<evidence type="ECO:0000256" key="4">
    <source>
        <dbReference type="ARBA" id="ARBA00023043"/>
    </source>
</evidence>
<keyword evidence="4" id="KW-0040">ANK repeat</keyword>
<dbReference type="InterPro" id="IPR038753">
    <property type="entry name" value="NFKBIL1"/>
</dbReference>
<evidence type="ECO:0000256" key="5">
    <source>
        <dbReference type="ARBA" id="ARBA00023242"/>
    </source>
</evidence>
<feature type="region of interest" description="Disordered" evidence="6">
    <location>
        <begin position="46"/>
        <end position="104"/>
    </location>
</feature>
<feature type="region of interest" description="Disordered" evidence="6">
    <location>
        <begin position="1"/>
        <end position="24"/>
    </location>
</feature>
<dbReference type="GO" id="GO:0005634">
    <property type="term" value="C:nucleus"/>
    <property type="evidence" value="ECO:0007669"/>
    <property type="project" value="UniProtKB-SubCell"/>
</dbReference>
<dbReference type="Proteomes" id="UP000559027">
    <property type="component" value="Unassembled WGS sequence"/>
</dbReference>
<evidence type="ECO:0000313" key="7">
    <source>
        <dbReference type="EMBL" id="KAF5349164.1"/>
    </source>
</evidence>
<gene>
    <name evidence="7" type="ORF">D9756_009398</name>
</gene>
<evidence type="ECO:0000256" key="1">
    <source>
        <dbReference type="ARBA" id="ARBA00004123"/>
    </source>
</evidence>
<proteinExistence type="predicted"/>